<keyword evidence="4" id="KW-1185">Reference proteome</keyword>
<organism evidence="3 4">
    <name type="scientific">Streptomonospora halophila</name>
    <dbReference type="NCBI Taxonomy" id="427369"/>
    <lineage>
        <taxon>Bacteria</taxon>
        <taxon>Bacillati</taxon>
        <taxon>Actinomycetota</taxon>
        <taxon>Actinomycetes</taxon>
        <taxon>Streptosporangiales</taxon>
        <taxon>Nocardiopsidaceae</taxon>
        <taxon>Streptomonospora</taxon>
    </lineage>
</organism>
<evidence type="ECO:0000313" key="4">
    <source>
        <dbReference type="Proteomes" id="UP001499993"/>
    </source>
</evidence>
<dbReference type="Proteomes" id="UP001499993">
    <property type="component" value="Unassembled WGS sequence"/>
</dbReference>
<keyword evidence="1" id="KW-0560">Oxidoreductase</keyword>
<sequence length="49" mass="5176">MLDLHGASGFDNANVLQRCWRDVAVGSRHPHLPPYLAAETFGTGLAAAA</sequence>
<reference evidence="4" key="1">
    <citation type="journal article" date="2019" name="Int. J. Syst. Evol. Microbiol.">
        <title>The Global Catalogue of Microorganisms (GCM) 10K type strain sequencing project: providing services to taxonomists for standard genome sequencing and annotation.</title>
        <authorList>
            <consortium name="The Broad Institute Genomics Platform"/>
            <consortium name="The Broad Institute Genome Sequencing Center for Infectious Disease"/>
            <person name="Wu L."/>
            <person name="Ma J."/>
        </authorList>
    </citation>
    <scope>NUCLEOTIDE SEQUENCE [LARGE SCALE GENOMIC DNA]</scope>
    <source>
        <strain evidence="4">JCM 18123</strain>
    </source>
</reference>
<comment type="caution">
    <text evidence="3">The sequence shown here is derived from an EMBL/GenBank/DDBJ whole genome shotgun (WGS) entry which is preliminary data.</text>
</comment>
<dbReference type="Pfam" id="PF08028">
    <property type="entry name" value="Acyl-CoA_dh_2"/>
    <property type="match status" value="1"/>
</dbReference>
<evidence type="ECO:0000313" key="3">
    <source>
        <dbReference type="EMBL" id="GAA4958354.1"/>
    </source>
</evidence>
<name>A0ABP9H2I7_9ACTN</name>
<protein>
    <recommendedName>
        <fullName evidence="2">Acyl-CoA dehydrogenase C-terminal domain-containing protein</fullName>
    </recommendedName>
</protein>
<dbReference type="Gene3D" id="1.20.140.10">
    <property type="entry name" value="Butyryl-CoA Dehydrogenase, subunit A, domain 3"/>
    <property type="match status" value="1"/>
</dbReference>
<proteinExistence type="predicted"/>
<evidence type="ECO:0000256" key="1">
    <source>
        <dbReference type="ARBA" id="ARBA00023002"/>
    </source>
</evidence>
<dbReference type="InterPro" id="IPR013107">
    <property type="entry name" value="Acyl-CoA_DH_C"/>
</dbReference>
<evidence type="ECO:0000259" key="2">
    <source>
        <dbReference type="Pfam" id="PF08028"/>
    </source>
</evidence>
<dbReference type="EMBL" id="BAABIK010000053">
    <property type="protein sequence ID" value="GAA4958354.1"/>
    <property type="molecule type" value="Genomic_DNA"/>
</dbReference>
<accession>A0ABP9H2I7</accession>
<gene>
    <name evidence="3" type="ORF">GCM10023224_50400</name>
</gene>
<feature type="domain" description="Acyl-CoA dehydrogenase C-terminal" evidence="2">
    <location>
        <begin position="2"/>
        <end position="32"/>
    </location>
</feature>